<dbReference type="EMBL" id="CAJNOG010000848">
    <property type="protein sequence ID" value="CAF1370309.1"/>
    <property type="molecule type" value="Genomic_DNA"/>
</dbReference>
<gene>
    <name evidence="1" type="ORF">JYZ213_LOCUS36087</name>
</gene>
<sequence>MPCVLQDVSSQSIITVHKLKLPREKTTKITQNKTYSSITKEASVTMEPNNILKTSNVKNTEQSITSNNGLEVWCPKLSISEELAYNKGASSLRSIVKPKNKTTQHILVGEIRALVYNSHAIRGQMLS</sequence>
<comment type="caution">
    <text evidence="1">The sequence shown here is derived from an EMBL/GenBank/DDBJ whole genome shotgun (WGS) entry which is preliminary data.</text>
</comment>
<evidence type="ECO:0000313" key="2">
    <source>
        <dbReference type="Proteomes" id="UP000663845"/>
    </source>
</evidence>
<proteinExistence type="predicted"/>
<reference evidence="1" key="1">
    <citation type="submission" date="2021-02" db="EMBL/GenBank/DDBJ databases">
        <authorList>
            <person name="Nowell W R."/>
        </authorList>
    </citation>
    <scope>NUCLEOTIDE SEQUENCE</scope>
</reference>
<name>A0A815IWN9_9BILA</name>
<accession>A0A815IWN9</accession>
<evidence type="ECO:0000313" key="1">
    <source>
        <dbReference type="EMBL" id="CAF1370309.1"/>
    </source>
</evidence>
<dbReference type="Proteomes" id="UP000663845">
    <property type="component" value="Unassembled WGS sequence"/>
</dbReference>
<dbReference type="AlphaFoldDB" id="A0A815IWN9"/>
<organism evidence="1 2">
    <name type="scientific">Adineta steineri</name>
    <dbReference type="NCBI Taxonomy" id="433720"/>
    <lineage>
        <taxon>Eukaryota</taxon>
        <taxon>Metazoa</taxon>
        <taxon>Spiralia</taxon>
        <taxon>Gnathifera</taxon>
        <taxon>Rotifera</taxon>
        <taxon>Eurotatoria</taxon>
        <taxon>Bdelloidea</taxon>
        <taxon>Adinetida</taxon>
        <taxon>Adinetidae</taxon>
        <taxon>Adineta</taxon>
    </lineage>
</organism>
<protein>
    <submittedName>
        <fullName evidence="1">Uncharacterized protein</fullName>
    </submittedName>
</protein>